<evidence type="ECO:0000313" key="1">
    <source>
        <dbReference type="EMBL" id="PXF29352.1"/>
    </source>
</evidence>
<proteinExistence type="predicted"/>
<organism evidence="1 2">
    <name type="scientific">Pokkaliibacter plantistimulans</name>
    <dbReference type="NCBI Taxonomy" id="1635171"/>
    <lineage>
        <taxon>Bacteria</taxon>
        <taxon>Pseudomonadati</taxon>
        <taxon>Pseudomonadota</taxon>
        <taxon>Gammaproteobacteria</taxon>
        <taxon>Oceanospirillales</taxon>
        <taxon>Balneatrichaceae</taxon>
        <taxon>Pokkaliibacter</taxon>
    </lineage>
</organism>
<dbReference type="Proteomes" id="UP000248090">
    <property type="component" value="Unassembled WGS sequence"/>
</dbReference>
<dbReference type="Pfam" id="PF10975">
    <property type="entry name" value="DUF2802"/>
    <property type="match status" value="1"/>
</dbReference>
<gene>
    <name evidence="1" type="ORF">WH50_21305</name>
</gene>
<keyword evidence="2" id="KW-1185">Reference proteome</keyword>
<evidence type="ECO:0008006" key="3">
    <source>
        <dbReference type="Google" id="ProtNLM"/>
    </source>
</evidence>
<dbReference type="InterPro" id="IPR021244">
    <property type="entry name" value="DUF2802"/>
</dbReference>
<dbReference type="EMBL" id="LAPT01000114">
    <property type="protein sequence ID" value="PXF29352.1"/>
    <property type="molecule type" value="Genomic_DNA"/>
</dbReference>
<protein>
    <recommendedName>
        <fullName evidence="3">DUF2802 domain-containing protein</fullName>
    </recommendedName>
</protein>
<sequence length="117" mass="13193">MLASWACFRLVQQRKQFQALMSLLRSEVDIMSHSTIGVGQRLVDVEKRLYSTMEKQQRLEGRESGGAAISQATKLMEMGASVDDIMASCNIGRPEAELIALLHREVRSDARKRVKSR</sequence>
<reference evidence="1 2" key="1">
    <citation type="submission" date="2015-03" db="EMBL/GenBank/DDBJ databases">
        <authorList>
            <person name="Krishnan R."/>
            <person name="Midha S."/>
            <person name="Patil P.B."/>
            <person name="Rameshkumar N."/>
        </authorList>
    </citation>
    <scope>NUCLEOTIDE SEQUENCE [LARGE SCALE GENOMIC DNA]</scope>
    <source>
        <strain evidence="1 2">L1E11</strain>
    </source>
</reference>
<evidence type="ECO:0000313" key="2">
    <source>
        <dbReference type="Proteomes" id="UP000248090"/>
    </source>
</evidence>
<name>A0ABX5LRW9_9GAMM</name>
<accession>A0ABX5LRW9</accession>
<comment type="caution">
    <text evidence="1">The sequence shown here is derived from an EMBL/GenBank/DDBJ whole genome shotgun (WGS) entry which is preliminary data.</text>
</comment>